<keyword evidence="1" id="KW-0456">Lyase</keyword>
<name>A0A376U346_ECOLX</name>
<dbReference type="InterPro" id="IPR036148">
    <property type="entry name" value="MmgE/PrpD_sf"/>
</dbReference>
<dbReference type="AlphaFoldDB" id="A0A376U346"/>
<dbReference type="EC" id="4.2.1.79" evidence="1"/>
<sequence>MENVLFKISFPAEFHSQTAVEAAMTLYEQMQAAGKTAADIEKVTFAPTKPVFASSTKGAAQ</sequence>
<proteinExistence type="predicted"/>
<organism evidence="1 2">
    <name type="scientific">Escherichia coli</name>
    <dbReference type="NCBI Taxonomy" id="562"/>
    <lineage>
        <taxon>Bacteria</taxon>
        <taxon>Pseudomonadati</taxon>
        <taxon>Pseudomonadota</taxon>
        <taxon>Gammaproteobacteria</taxon>
        <taxon>Enterobacterales</taxon>
        <taxon>Enterobacteriaceae</taxon>
        <taxon>Escherichia</taxon>
    </lineage>
</organism>
<dbReference type="InterPro" id="IPR042188">
    <property type="entry name" value="MmgE/PrpD_sf_2"/>
</dbReference>
<dbReference type="SUPFAM" id="SSF103378">
    <property type="entry name" value="2-methylcitrate dehydratase PrpD"/>
    <property type="match status" value="1"/>
</dbReference>
<protein>
    <submittedName>
        <fullName evidence="1">2-methylcitrate dehydratase</fullName>
        <ecNumber evidence="1">4.2.1.79</ecNumber>
    </submittedName>
</protein>
<reference evidence="1 2" key="1">
    <citation type="submission" date="2018-06" db="EMBL/GenBank/DDBJ databases">
        <authorList>
            <consortium name="Pathogen Informatics"/>
            <person name="Doyle S."/>
        </authorList>
    </citation>
    <scope>NUCLEOTIDE SEQUENCE [LARGE SCALE GENOMIC DNA]</scope>
    <source>
        <strain evidence="1 2">NCTC8622</strain>
    </source>
</reference>
<evidence type="ECO:0000313" key="2">
    <source>
        <dbReference type="Proteomes" id="UP000254079"/>
    </source>
</evidence>
<dbReference type="Proteomes" id="UP000254079">
    <property type="component" value="Unassembled WGS sequence"/>
</dbReference>
<gene>
    <name evidence="1" type="primary">prpD_2</name>
    <name evidence="1" type="ORF">NCTC8622_02918</name>
</gene>
<dbReference type="Gene3D" id="3.30.1330.120">
    <property type="entry name" value="2-methylcitrate dehydratase PrpD"/>
    <property type="match status" value="1"/>
</dbReference>
<dbReference type="GO" id="GO:0047547">
    <property type="term" value="F:2-methylcitrate dehydratase activity"/>
    <property type="evidence" value="ECO:0007669"/>
    <property type="project" value="UniProtKB-EC"/>
</dbReference>
<evidence type="ECO:0000313" key="1">
    <source>
        <dbReference type="EMBL" id="STI83876.1"/>
    </source>
</evidence>
<accession>A0A376U346</accession>
<dbReference type="EMBL" id="UGCP01000002">
    <property type="protein sequence ID" value="STI83876.1"/>
    <property type="molecule type" value="Genomic_DNA"/>
</dbReference>